<dbReference type="Proteomes" id="UP000176780">
    <property type="component" value="Unassembled WGS sequence"/>
</dbReference>
<comment type="caution">
    <text evidence="1">The sequence shown here is derived from an EMBL/GenBank/DDBJ whole genome shotgun (WGS) entry which is preliminary data.</text>
</comment>
<gene>
    <name evidence="1" type="ORF">A3B51_01475</name>
</gene>
<proteinExistence type="predicted"/>
<name>A0A1F5HI93_9BACT</name>
<reference evidence="1 2" key="1">
    <citation type="journal article" date="2016" name="Nat. Commun.">
        <title>Thousands of microbial genomes shed light on interconnected biogeochemical processes in an aquifer system.</title>
        <authorList>
            <person name="Anantharaman K."/>
            <person name="Brown C.T."/>
            <person name="Hug L.A."/>
            <person name="Sharon I."/>
            <person name="Castelle C.J."/>
            <person name="Probst A.J."/>
            <person name="Thomas B.C."/>
            <person name="Singh A."/>
            <person name="Wilkins M.J."/>
            <person name="Karaoz U."/>
            <person name="Brodie E.L."/>
            <person name="Williams K.H."/>
            <person name="Hubbard S.S."/>
            <person name="Banfield J.F."/>
        </authorList>
    </citation>
    <scope>NUCLEOTIDE SEQUENCE [LARGE SCALE GENOMIC DNA]</scope>
</reference>
<protein>
    <submittedName>
        <fullName evidence="1">Uncharacterized protein</fullName>
    </submittedName>
</protein>
<evidence type="ECO:0000313" key="1">
    <source>
        <dbReference type="EMBL" id="OGE03826.1"/>
    </source>
</evidence>
<dbReference type="EMBL" id="MFBQ01000044">
    <property type="protein sequence ID" value="OGE03826.1"/>
    <property type="molecule type" value="Genomic_DNA"/>
</dbReference>
<sequence length="61" mass="6990">MFCFTNEVVQEIEPRQFTFSINGKGFEVDPEPIPVSKLQSPSPAVNFDRFVEKVKEAVDDR</sequence>
<organism evidence="1 2">
    <name type="scientific">Candidatus Curtissbacteria bacterium RIFCSPLOWO2_01_FULL_41_18</name>
    <dbReference type="NCBI Taxonomy" id="1797727"/>
    <lineage>
        <taxon>Bacteria</taxon>
        <taxon>Candidatus Curtissiibacteriota</taxon>
    </lineage>
</organism>
<evidence type="ECO:0000313" key="2">
    <source>
        <dbReference type="Proteomes" id="UP000176780"/>
    </source>
</evidence>
<dbReference type="AlphaFoldDB" id="A0A1F5HI93"/>
<dbReference type="STRING" id="1797727.A3B51_01475"/>
<accession>A0A1F5HI93</accession>